<evidence type="ECO:0000313" key="8">
    <source>
        <dbReference type="Proteomes" id="UP000245992"/>
    </source>
</evidence>
<keyword evidence="4" id="KW-0560">Oxidoreductase</keyword>
<name>A0A2T7T858_9ACTN</name>
<keyword evidence="5" id="KW-0408">Iron</keyword>
<dbReference type="EMBL" id="AZSP01000141">
    <property type="protein sequence ID" value="PVE11353.1"/>
    <property type="molecule type" value="Genomic_DNA"/>
</dbReference>
<keyword evidence="8" id="KW-1185">Reference proteome</keyword>
<dbReference type="PANTHER" id="PTHR30468:SF1">
    <property type="entry name" value="ALPHA-KETOGLUTARATE-DEPENDENT SULFONATE DIOXYGENASE"/>
    <property type="match status" value="1"/>
</dbReference>
<gene>
    <name evidence="7" type="ORF">Y717_08830</name>
</gene>
<dbReference type="Pfam" id="PF02668">
    <property type="entry name" value="TauD"/>
    <property type="match status" value="1"/>
</dbReference>
<dbReference type="GO" id="GO:0000908">
    <property type="term" value="F:taurine dioxygenase activity"/>
    <property type="evidence" value="ECO:0007669"/>
    <property type="project" value="TreeGrafter"/>
</dbReference>
<proteinExistence type="inferred from homology"/>
<dbReference type="InterPro" id="IPR051323">
    <property type="entry name" value="AtsK-like"/>
</dbReference>
<dbReference type="STRING" id="1440053.GCA_000718095_05912"/>
<evidence type="ECO:0000256" key="4">
    <source>
        <dbReference type="ARBA" id="ARBA00023002"/>
    </source>
</evidence>
<evidence type="ECO:0000259" key="6">
    <source>
        <dbReference type="Pfam" id="PF02668"/>
    </source>
</evidence>
<dbReference type="SUPFAM" id="SSF51197">
    <property type="entry name" value="Clavaminate synthase-like"/>
    <property type="match status" value="1"/>
</dbReference>
<comment type="caution">
    <text evidence="7">The sequence shown here is derived from an EMBL/GenBank/DDBJ whole genome shotgun (WGS) entry which is preliminary data.</text>
</comment>
<feature type="domain" description="TauD/TfdA-like" evidence="6">
    <location>
        <begin position="25"/>
        <end position="283"/>
    </location>
</feature>
<dbReference type="GO" id="GO:0005737">
    <property type="term" value="C:cytoplasm"/>
    <property type="evidence" value="ECO:0007669"/>
    <property type="project" value="TreeGrafter"/>
</dbReference>
<dbReference type="RefSeq" id="WP_030354855.1">
    <property type="nucleotide sequence ID" value="NZ_AZSP01000141.1"/>
</dbReference>
<evidence type="ECO:0000256" key="1">
    <source>
        <dbReference type="ARBA" id="ARBA00005896"/>
    </source>
</evidence>
<dbReference type="InterPro" id="IPR042098">
    <property type="entry name" value="TauD-like_sf"/>
</dbReference>
<comment type="similarity">
    <text evidence="1">Belongs to the TfdA dioxygenase family.</text>
</comment>
<evidence type="ECO:0000256" key="3">
    <source>
        <dbReference type="ARBA" id="ARBA00022964"/>
    </source>
</evidence>
<dbReference type="AlphaFoldDB" id="A0A2T7T858"/>
<dbReference type="PANTHER" id="PTHR30468">
    <property type="entry name" value="ALPHA-KETOGLUTARATE-DEPENDENT SULFONATE DIOXYGENASE"/>
    <property type="match status" value="1"/>
</dbReference>
<dbReference type="OrthoDB" id="581608at2"/>
<evidence type="ECO:0000256" key="5">
    <source>
        <dbReference type="ARBA" id="ARBA00023004"/>
    </source>
</evidence>
<protein>
    <submittedName>
        <fullName evidence="7">Taurine dioxygenase</fullName>
    </submittedName>
</protein>
<dbReference type="GO" id="GO:0006790">
    <property type="term" value="P:sulfur compound metabolic process"/>
    <property type="evidence" value="ECO:0007669"/>
    <property type="project" value="TreeGrafter"/>
</dbReference>
<dbReference type="GO" id="GO:0046872">
    <property type="term" value="F:metal ion binding"/>
    <property type="evidence" value="ECO:0007669"/>
    <property type="project" value="UniProtKB-KW"/>
</dbReference>
<dbReference type="Gene3D" id="3.60.130.10">
    <property type="entry name" value="Clavaminate synthase-like"/>
    <property type="match status" value="1"/>
</dbReference>
<evidence type="ECO:0000256" key="2">
    <source>
        <dbReference type="ARBA" id="ARBA00022723"/>
    </source>
</evidence>
<keyword evidence="2" id="KW-0479">Metal-binding</keyword>
<sequence>MDQAALEAIERITTRTRQVYDTIAVDPLTPLLGAEISGLDLSKKPTPEQEKEVKDAFLTHHVLVFRDQNLTPDDHKRFAGLFGALHPVALPIEGSDPYILEISANKESRWVAGDGWHVDGSAEAEPSLGSMLYITRVPEAGSGGDTLFANMHLAYDMLSPSMKTFLEGLTALHNGALPWLRRGQTPPARYDVPSNEHPLVVRHPETGRKLLYVNNPYMSQITQLSRAESTAVLDLLYSHVARTPLLHCRVRWQPNTLVFWDNRCVQHHAVWDYYPHGRYGRRVAIDGTRPQA</sequence>
<accession>A0A2T7T858</accession>
<dbReference type="Proteomes" id="UP000245992">
    <property type="component" value="Unassembled WGS sequence"/>
</dbReference>
<dbReference type="InterPro" id="IPR003819">
    <property type="entry name" value="TauD/TfdA-like"/>
</dbReference>
<evidence type="ECO:0000313" key="7">
    <source>
        <dbReference type="EMBL" id="PVE11353.1"/>
    </source>
</evidence>
<reference evidence="7 8" key="1">
    <citation type="submission" date="2013-12" db="EMBL/GenBank/DDBJ databases">
        <title>Annotated genome of Streptomyces scopuliridis.</title>
        <authorList>
            <person name="Olson J.B."/>
        </authorList>
    </citation>
    <scope>NUCLEOTIDE SEQUENCE [LARGE SCALE GENOMIC DNA]</scope>
    <source>
        <strain evidence="7 8">RB72</strain>
    </source>
</reference>
<keyword evidence="3 7" id="KW-0223">Dioxygenase</keyword>
<organism evidence="7 8">
    <name type="scientific">Streptomyces scopuliridis RB72</name>
    <dbReference type="NCBI Taxonomy" id="1440053"/>
    <lineage>
        <taxon>Bacteria</taxon>
        <taxon>Bacillati</taxon>
        <taxon>Actinomycetota</taxon>
        <taxon>Actinomycetes</taxon>
        <taxon>Kitasatosporales</taxon>
        <taxon>Streptomycetaceae</taxon>
        <taxon>Streptomyces</taxon>
    </lineage>
</organism>